<organism evidence="2 3">
    <name type="scientific">Pholiota conissans</name>
    <dbReference type="NCBI Taxonomy" id="109636"/>
    <lineage>
        <taxon>Eukaryota</taxon>
        <taxon>Fungi</taxon>
        <taxon>Dikarya</taxon>
        <taxon>Basidiomycota</taxon>
        <taxon>Agaricomycotina</taxon>
        <taxon>Agaricomycetes</taxon>
        <taxon>Agaricomycetidae</taxon>
        <taxon>Agaricales</taxon>
        <taxon>Agaricineae</taxon>
        <taxon>Strophariaceae</taxon>
        <taxon>Pholiota</taxon>
    </lineage>
</organism>
<feature type="region of interest" description="Disordered" evidence="1">
    <location>
        <begin position="475"/>
        <end position="565"/>
    </location>
</feature>
<feature type="compositionally biased region" description="Low complexity" evidence="1">
    <location>
        <begin position="514"/>
        <end position="534"/>
    </location>
</feature>
<feature type="region of interest" description="Disordered" evidence="1">
    <location>
        <begin position="381"/>
        <end position="417"/>
    </location>
</feature>
<feature type="compositionally biased region" description="Low complexity" evidence="1">
    <location>
        <begin position="619"/>
        <end position="637"/>
    </location>
</feature>
<keyword evidence="3" id="KW-1185">Reference proteome</keyword>
<feature type="compositionally biased region" description="Basic and acidic residues" evidence="1">
    <location>
        <begin position="652"/>
        <end position="673"/>
    </location>
</feature>
<feature type="region of interest" description="Disordered" evidence="1">
    <location>
        <begin position="114"/>
        <end position="147"/>
    </location>
</feature>
<evidence type="ECO:0000313" key="2">
    <source>
        <dbReference type="EMBL" id="KAF9482540.1"/>
    </source>
</evidence>
<dbReference type="EMBL" id="MU155164">
    <property type="protein sequence ID" value="KAF9482540.1"/>
    <property type="molecule type" value="Genomic_DNA"/>
</dbReference>
<protein>
    <submittedName>
        <fullName evidence="2">Uncharacterized protein</fullName>
    </submittedName>
</protein>
<feature type="compositionally biased region" description="Polar residues" evidence="1">
    <location>
        <begin position="388"/>
        <end position="409"/>
    </location>
</feature>
<name>A0A9P5Z981_9AGAR</name>
<gene>
    <name evidence="2" type="ORF">BDN70DRAFT_874888</name>
</gene>
<sequence>MGLLKRLFSMGSKKNKKERPPIIHNVPVPELPWAGLPTASSSNLPNNDEEHEAAVGRLLRSSSARFTESSDLNYATLPPLPHPINHVIQTPGSSAVSLASTTISQRGTYNVTVHKRRRHTSTEIPPVPTNNGSPSKKSNTNAKRSSLLAEDSRVLRLRSDPSVASLLELYDEHGKVAANAFSNDSPARNAEPPKDGRAQVRRNGSTLRQLLGVSTGMCSRDENESGSAEGDISWAERFLAETDAASSTSSIAIKTPTTPHYYTQPLKPEASFITDGDISISTIDNPAISSMEVEVSTISDISMQVHEFSKVDHTGPYMNTNPSTPQRASQVFEFLTRKRSTTAANLDRTLPELPSCFSSPSDDHGSNLNFHFNDPPPFTFAPTRMSAMPTSFHDNTPRPSRTRPQSSVLEHSPSILDKRESQYLRSAFSDDSHETHYASGIHVHQDPQDTIQNTNTQETKANDIKVIMNGPTKVIVTAPTPSAHGDLPSRLPRGPRALPKKSSSGSVKRRRSALVEVSNSSSSASVSDPFAAPAPRRRPQTNRRSSQTSVNSQTRGSYDECYPSRIRQPEVVSPSMGQHKENQLGLSVKSELPSTPLRSNTTGSRSLLRTVVQQAMFHPPLSTTTTPSPASSSEMSPVGRQIMMDVRQQRMHAREVERERVSKRARSDRAQRV</sequence>
<feature type="compositionally biased region" description="Polar residues" evidence="1">
    <location>
        <begin position="542"/>
        <end position="556"/>
    </location>
</feature>
<dbReference type="Proteomes" id="UP000807469">
    <property type="component" value="Unassembled WGS sequence"/>
</dbReference>
<feature type="region of interest" description="Disordered" evidence="1">
    <location>
        <begin position="619"/>
        <end position="673"/>
    </location>
</feature>
<reference evidence="2" key="1">
    <citation type="submission" date="2020-11" db="EMBL/GenBank/DDBJ databases">
        <authorList>
            <consortium name="DOE Joint Genome Institute"/>
            <person name="Ahrendt S."/>
            <person name="Riley R."/>
            <person name="Andreopoulos W."/>
            <person name="Labutti K."/>
            <person name="Pangilinan J."/>
            <person name="Ruiz-Duenas F.J."/>
            <person name="Barrasa J.M."/>
            <person name="Sanchez-Garcia M."/>
            <person name="Camarero S."/>
            <person name="Miyauchi S."/>
            <person name="Serrano A."/>
            <person name="Linde D."/>
            <person name="Babiker R."/>
            <person name="Drula E."/>
            <person name="Ayuso-Fernandez I."/>
            <person name="Pacheco R."/>
            <person name="Padilla G."/>
            <person name="Ferreira P."/>
            <person name="Barriuso J."/>
            <person name="Kellner H."/>
            <person name="Castanera R."/>
            <person name="Alfaro M."/>
            <person name="Ramirez L."/>
            <person name="Pisabarro A.G."/>
            <person name="Kuo A."/>
            <person name="Tritt A."/>
            <person name="Lipzen A."/>
            <person name="He G."/>
            <person name="Yan M."/>
            <person name="Ng V."/>
            <person name="Cullen D."/>
            <person name="Martin F."/>
            <person name="Rosso M.-N."/>
            <person name="Henrissat B."/>
            <person name="Hibbett D."/>
            <person name="Martinez A.T."/>
            <person name="Grigoriev I.V."/>
        </authorList>
    </citation>
    <scope>NUCLEOTIDE SEQUENCE</scope>
    <source>
        <strain evidence="2">CIRM-BRFM 674</strain>
    </source>
</reference>
<dbReference type="OrthoDB" id="3168838at2759"/>
<feature type="region of interest" description="Disordered" evidence="1">
    <location>
        <begin position="180"/>
        <end position="204"/>
    </location>
</feature>
<proteinExistence type="predicted"/>
<evidence type="ECO:0000313" key="3">
    <source>
        <dbReference type="Proteomes" id="UP000807469"/>
    </source>
</evidence>
<evidence type="ECO:0000256" key="1">
    <source>
        <dbReference type="SAM" id="MobiDB-lite"/>
    </source>
</evidence>
<dbReference type="AlphaFoldDB" id="A0A9P5Z981"/>
<feature type="compositionally biased region" description="Polar residues" evidence="1">
    <location>
        <begin position="129"/>
        <end position="144"/>
    </location>
</feature>
<comment type="caution">
    <text evidence="2">The sequence shown here is derived from an EMBL/GenBank/DDBJ whole genome shotgun (WGS) entry which is preliminary data.</text>
</comment>
<feature type="region of interest" description="Disordered" evidence="1">
    <location>
        <begin position="1"/>
        <end position="30"/>
    </location>
</feature>
<accession>A0A9P5Z981</accession>